<dbReference type="PATRIC" id="fig|1263870.3.peg.3592"/>
<comment type="caution">
    <text evidence="3">The sequence shown here is derived from an EMBL/GenBank/DDBJ whole genome shotgun (WGS) entry which is preliminary data.</text>
</comment>
<keyword evidence="4" id="KW-1185">Reference proteome</keyword>
<evidence type="ECO:0000313" key="3">
    <source>
        <dbReference type="EMBL" id="EMI55174.1"/>
    </source>
</evidence>
<protein>
    <submittedName>
        <fullName evidence="3">Putative membrane protein</fullName>
    </submittedName>
</protein>
<accession>M5U1M3</accession>
<feature type="transmembrane region" description="Helical" evidence="2">
    <location>
        <begin position="56"/>
        <end position="79"/>
    </location>
</feature>
<dbReference type="OrthoDB" id="291342at2"/>
<dbReference type="Proteomes" id="UP000011885">
    <property type="component" value="Unassembled WGS sequence"/>
</dbReference>
<keyword evidence="2" id="KW-1133">Transmembrane helix</keyword>
<keyword evidence="2" id="KW-0472">Membrane</keyword>
<feature type="transmembrane region" description="Helical" evidence="2">
    <location>
        <begin position="30"/>
        <end position="50"/>
    </location>
</feature>
<evidence type="ECO:0000256" key="1">
    <source>
        <dbReference type="SAM" id="MobiDB-lite"/>
    </source>
</evidence>
<keyword evidence="2" id="KW-0812">Transmembrane</keyword>
<gene>
    <name evidence="3" type="ORF">RSSM_03379</name>
</gene>
<evidence type="ECO:0000313" key="4">
    <source>
        <dbReference type="Proteomes" id="UP000011885"/>
    </source>
</evidence>
<feature type="region of interest" description="Disordered" evidence="1">
    <location>
        <begin position="99"/>
        <end position="118"/>
    </location>
</feature>
<dbReference type="EMBL" id="ANOH01000226">
    <property type="protein sequence ID" value="EMI55174.1"/>
    <property type="molecule type" value="Genomic_DNA"/>
</dbReference>
<dbReference type="RefSeq" id="WP_008680458.1">
    <property type="nucleotide sequence ID" value="NZ_ANOH01000226.1"/>
</dbReference>
<sequence length="118" mass="12651">MSNESPTPPRSHPSSMQPIVRSRVLPRVSFRAMMIGTVVAAVIAAISRAAGDGATFAKAVMVAIVMTAFFFLLAAVAFLMSWATAKLVIGDVDNAREGNPFAKDQLPPQLLKPREPEQ</sequence>
<dbReference type="AlphaFoldDB" id="M5U1M3"/>
<evidence type="ECO:0000256" key="2">
    <source>
        <dbReference type="SAM" id="Phobius"/>
    </source>
</evidence>
<organism evidence="3 4">
    <name type="scientific">Rhodopirellula sallentina SM41</name>
    <dbReference type="NCBI Taxonomy" id="1263870"/>
    <lineage>
        <taxon>Bacteria</taxon>
        <taxon>Pseudomonadati</taxon>
        <taxon>Planctomycetota</taxon>
        <taxon>Planctomycetia</taxon>
        <taxon>Pirellulales</taxon>
        <taxon>Pirellulaceae</taxon>
        <taxon>Rhodopirellula</taxon>
    </lineage>
</organism>
<reference evidence="3 4" key="1">
    <citation type="journal article" date="2013" name="Mar. Genomics">
        <title>Expression of sulfatases in Rhodopirellula baltica and the diversity of sulfatases in the genus Rhodopirellula.</title>
        <authorList>
            <person name="Wegner C.E."/>
            <person name="Richter-Heitmann T."/>
            <person name="Klindworth A."/>
            <person name="Klockow C."/>
            <person name="Richter M."/>
            <person name="Achstetter T."/>
            <person name="Glockner F.O."/>
            <person name="Harder J."/>
        </authorList>
    </citation>
    <scope>NUCLEOTIDE SEQUENCE [LARGE SCALE GENOMIC DNA]</scope>
    <source>
        <strain evidence="3 4">SM41</strain>
    </source>
</reference>
<name>M5U1M3_9BACT</name>
<proteinExistence type="predicted"/>